<evidence type="ECO:0000313" key="1">
    <source>
        <dbReference type="EMBL" id="JAC75836.1"/>
    </source>
</evidence>
<dbReference type="EMBL" id="GBEZ01009779">
    <property type="protein sequence ID" value="JAC75836.1"/>
    <property type="molecule type" value="Transcribed_RNA"/>
</dbReference>
<proteinExistence type="predicted"/>
<organism evidence="1">
    <name type="scientific">Tetraselmis sp. GSL018</name>
    <dbReference type="NCBI Taxonomy" id="582737"/>
    <lineage>
        <taxon>Eukaryota</taxon>
        <taxon>Viridiplantae</taxon>
        <taxon>Chlorophyta</taxon>
        <taxon>core chlorophytes</taxon>
        <taxon>Chlorodendrophyceae</taxon>
        <taxon>Chlorodendrales</taxon>
        <taxon>Chlorodendraceae</taxon>
        <taxon>Tetraselmis</taxon>
    </lineage>
</organism>
<reference evidence="1" key="1">
    <citation type="submission" date="2014-05" db="EMBL/GenBank/DDBJ databases">
        <title>The transcriptome of the halophilic microalga Tetraselmis sp. GSL018 isolated from the Great Salt Lake, Utah.</title>
        <authorList>
            <person name="Jinkerson R.E."/>
            <person name="D'Adamo S."/>
            <person name="Posewitz M.C."/>
        </authorList>
    </citation>
    <scope>NUCLEOTIDE SEQUENCE</scope>
    <source>
        <strain evidence="1">GSL018</strain>
    </source>
</reference>
<dbReference type="AlphaFoldDB" id="A0A061RZ42"/>
<accession>A0A061RZ42</accession>
<gene>
    <name evidence="1" type="ORF">TSPGSL018_21940</name>
</gene>
<name>A0A061RZ42_9CHLO</name>
<feature type="non-terminal residue" evidence="1">
    <location>
        <position position="1"/>
    </location>
</feature>
<protein>
    <submittedName>
        <fullName evidence="1">Uncharacterized protein</fullName>
    </submittedName>
</protein>
<sequence length="65" mass="7192">LLPQVPGTDCTGEGKGERGMVIKEGMGQEHCEAHTWLSIALRQQRTWTGRAASREETSMFKQSTS</sequence>